<gene>
    <name evidence="1" type="ORF">SAMN04488238_104359</name>
</gene>
<dbReference type="EMBL" id="FNOM01000004">
    <property type="protein sequence ID" value="SDW98106.1"/>
    <property type="molecule type" value="Genomic_DNA"/>
</dbReference>
<sequence length="54" mass="5896">MAALSRRFQSGTGGPMGYVLMGETSALKDDLCAKTFREPLSVSPRSTKTRRNAF</sequence>
<proteinExistence type="predicted"/>
<protein>
    <submittedName>
        <fullName evidence="1">Uncharacterized protein</fullName>
    </submittedName>
</protein>
<organism evidence="1 2">
    <name type="scientific">Roseicitreum antarcticum</name>
    <dbReference type="NCBI Taxonomy" id="564137"/>
    <lineage>
        <taxon>Bacteria</taxon>
        <taxon>Pseudomonadati</taxon>
        <taxon>Pseudomonadota</taxon>
        <taxon>Alphaproteobacteria</taxon>
        <taxon>Rhodobacterales</taxon>
        <taxon>Paracoccaceae</taxon>
        <taxon>Roseicitreum</taxon>
    </lineage>
</organism>
<accession>A0A1H2XZ15</accession>
<evidence type="ECO:0000313" key="2">
    <source>
        <dbReference type="Proteomes" id="UP000198539"/>
    </source>
</evidence>
<dbReference type="AlphaFoldDB" id="A0A1H2XZ15"/>
<dbReference type="Proteomes" id="UP000198539">
    <property type="component" value="Unassembled WGS sequence"/>
</dbReference>
<evidence type="ECO:0000313" key="1">
    <source>
        <dbReference type="EMBL" id="SDW98106.1"/>
    </source>
</evidence>
<reference evidence="1 2" key="1">
    <citation type="submission" date="2016-10" db="EMBL/GenBank/DDBJ databases">
        <authorList>
            <person name="de Groot N.N."/>
        </authorList>
    </citation>
    <scope>NUCLEOTIDE SEQUENCE [LARGE SCALE GENOMIC DNA]</scope>
    <source>
        <strain evidence="1 2">CGMCC 1.8894</strain>
    </source>
</reference>
<keyword evidence="2" id="KW-1185">Reference proteome</keyword>
<name>A0A1H2XZ15_9RHOB</name>
<dbReference type="RefSeq" id="WP_176847014.1">
    <property type="nucleotide sequence ID" value="NZ_CP061498.1"/>
</dbReference>